<protein>
    <recommendedName>
        <fullName evidence="4">DUF5666 domain-containing protein</fullName>
    </recommendedName>
</protein>
<evidence type="ECO:0000313" key="2">
    <source>
        <dbReference type="EMBL" id="KAF1025701.1"/>
    </source>
</evidence>
<dbReference type="EMBL" id="WNDP01000035">
    <property type="protein sequence ID" value="KAF1025701.1"/>
    <property type="molecule type" value="Genomic_DNA"/>
</dbReference>
<feature type="signal peptide" evidence="1">
    <location>
        <begin position="1"/>
        <end position="22"/>
    </location>
</feature>
<reference evidence="3" key="1">
    <citation type="journal article" date="2020" name="MBio">
        <title>Horizontal gene transfer to a defensive symbiont with a reduced genome amongst a multipartite beetle microbiome.</title>
        <authorList>
            <person name="Waterworth S.C."/>
            <person name="Florez L.V."/>
            <person name="Rees E.R."/>
            <person name="Hertweck C."/>
            <person name="Kaltenpoth M."/>
            <person name="Kwan J.C."/>
        </authorList>
    </citation>
    <scope>NUCLEOTIDE SEQUENCE [LARGE SCALE GENOMIC DNA]</scope>
</reference>
<sequence>MKNFKLLFCLLTGLVISNAALAKTEQVTLKKNIVFSGEAIIIQTTKGEVILNAYMLSDKVAKQMKPFKKGQCLQIQSKNGFFKDTNDGQYIQSIQPCVKK</sequence>
<name>A0A833PFN0_ACIBZ</name>
<feature type="chain" id="PRO_5032622488" description="DUF5666 domain-containing protein" evidence="1">
    <location>
        <begin position="23"/>
        <end position="100"/>
    </location>
</feature>
<evidence type="ECO:0000256" key="1">
    <source>
        <dbReference type="SAM" id="SignalP"/>
    </source>
</evidence>
<proteinExistence type="predicted"/>
<gene>
    <name evidence="2" type="ORF">GAK29_01764</name>
</gene>
<dbReference type="Proteomes" id="UP000490535">
    <property type="component" value="Unassembled WGS sequence"/>
</dbReference>
<evidence type="ECO:0008006" key="4">
    <source>
        <dbReference type="Google" id="ProtNLM"/>
    </source>
</evidence>
<comment type="caution">
    <text evidence="2">The sequence shown here is derived from an EMBL/GenBank/DDBJ whole genome shotgun (WGS) entry which is preliminary data.</text>
</comment>
<keyword evidence="1" id="KW-0732">Signal</keyword>
<accession>A0A833PFN0</accession>
<evidence type="ECO:0000313" key="3">
    <source>
        <dbReference type="Proteomes" id="UP000490535"/>
    </source>
</evidence>
<dbReference type="AlphaFoldDB" id="A0A833PFN0"/>
<organism evidence="2 3">
    <name type="scientific">Acinetobacter bereziniae</name>
    <name type="common">Acinetobacter genomosp. 10</name>
    <dbReference type="NCBI Taxonomy" id="106648"/>
    <lineage>
        <taxon>Bacteria</taxon>
        <taxon>Pseudomonadati</taxon>
        <taxon>Pseudomonadota</taxon>
        <taxon>Gammaproteobacteria</taxon>
        <taxon>Moraxellales</taxon>
        <taxon>Moraxellaceae</taxon>
        <taxon>Acinetobacter</taxon>
    </lineage>
</organism>